<comment type="similarity">
    <text evidence="1">Belongs to the peptidase M16 family.</text>
</comment>
<protein>
    <submittedName>
        <fullName evidence="4">Insulinase family protein</fullName>
    </submittedName>
</protein>
<dbReference type="Gene3D" id="3.30.830.10">
    <property type="entry name" value="Metalloenzyme, LuxS/M16 peptidase-like"/>
    <property type="match status" value="1"/>
</dbReference>
<dbReference type="PANTHER" id="PTHR11851">
    <property type="entry name" value="METALLOPROTEASE"/>
    <property type="match status" value="1"/>
</dbReference>
<evidence type="ECO:0000256" key="2">
    <source>
        <dbReference type="SAM" id="SignalP"/>
    </source>
</evidence>
<organism evidence="4 5">
    <name type="scientific">Eiseniibacteriota bacterium</name>
    <dbReference type="NCBI Taxonomy" id="2212470"/>
    <lineage>
        <taxon>Bacteria</taxon>
        <taxon>Candidatus Eiseniibacteriota</taxon>
    </lineage>
</organism>
<evidence type="ECO:0000313" key="4">
    <source>
        <dbReference type="EMBL" id="TMQ69193.1"/>
    </source>
</evidence>
<evidence type="ECO:0000256" key="1">
    <source>
        <dbReference type="ARBA" id="ARBA00007261"/>
    </source>
</evidence>
<feature type="signal peptide" evidence="2">
    <location>
        <begin position="1"/>
        <end position="24"/>
    </location>
</feature>
<accession>A0A538U014</accession>
<dbReference type="InterPro" id="IPR050361">
    <property type="entry name" value="MPP/UQCRC_Complex"/>
</dbReference>
<comment type="caution">
    <text evidence="4">The sequence shown here is derived from an EMBL/GenBank/DDBJ whole genome shotgun (WGS) entry which is preliminary data.</text>
</comment>
<gene>
    <name evidence="4" type="ORF">E6K80_12475</name>
</gene>
<dbReference type="EMBL" id="VBPA01000328">
    <property type="protein sequence ID" value="TMQ69193.1"/>
    <property type="molecule type" value="Genomic_DNA"/>
</dbReference>
<dbReference type="SUPFAM" id="SSF63411">
    <property type="entry name" value="LuxS/MPP-like metallohydrolase"/>
    <property type="match status" value="1"/>
</dbReference>
<dbReference type="GO" id="GO:0046872">
    <property type="term" value="F:metal ion binding"/>
    <property type="evidence" value="ECO:0007669"/>
    <property type="project" value="InterPro"/>
</dbReference>
<feature type="chain" id="PRO_5022193430" evidence="2">
    <location>
        <begin position="25"/>
        <end position="130"/>
    </location>
</feature>
<keyword evidence="2" id="KW-0732">Signal</keyword>
<reference evidence="4 5" key="1">
    <citation type="journal article" date="2019" name="Nat. Microbiol.">
        <title>Mediterranean grassland soil C-N compound turnover is dependent on rainfall and depth, and is mediated by genomically divergent microorganisms.</title>
        <authorList>
            <person name="Diamond S."/>
            <person name="Andeer P.F."/>
            <person name="Li Z."/>
            <person name="Crits-Christoph A."/>
            <person name="Burstein D."/>
            <person name="Anantharaman K."/>
            <person name="Lane K.R."/>
            <person name="Thomas B.C."/>
            <person name="Pan C."/>
            <person name="Northen T.R."/>
            <person name="Banfield J.F."/>
        </authorList>
    </citation>
    <scope>NUCLEOTIDE SEQUENCE [LARGE SCALE GENOMIC DNA]</scope>
    <source>
        <strain evidence="4">WS_10</strain>
    </source>
</reference>
<proteinExistence type="inferred from homology"/>
<name>A0A538U014_UNCEI</name>
<feature type="non-terminal residue" evidence="4">
    <location>
        <position position="130"/>
    </location>
</feature>
<dbReference type="Pfam" id="PF00675">
    <property type="entry name" value="Peptidase_M16"/>
    <property type="match status" value="1"/>
</dbReference>
<dbReference type="InterPro" id="IPR011249">
    <property type="entry name" value="Metalloenz_LuxS/M16"/>
</dbReference>
<dbReference type="PANTHER" id="PTHR11851:SF49">
    <property type="entry name" value="MITOCHONDRIAL-PROCESSING PEPTIDASE SUBUNIT ALPHA"/>
    <property type="match status" value="1"/>
</dbReference>
<evidence type="ECO:0000259" key="3">
    <source>
        <dbReference type="Pfam" id="PF00675"/>
    </source>
</evidence>
<evidence type="ECO:0000313" key="5">
    <source>
        <dbReference type="Proteomes" id="UP000319836"/>
    </source>
</evidence>
<dbReference type="Proteomes" id="UP000319836">
    <property type="component" value="Unassembled WGS sequence"/>
</dbReference>
<feature type="domain" description="Peptidase M16 N-terminal" evidence="3">
    <location>
        <begin position="57"/>
        <end position="129"/>
    </location>
</feature>
<sequence>MSRRREIRALAAALATACALLALAGSAVSGTLRLPPVTRARLPNGLTVLVVPTHRLPLVDLRLVVRAGSVNDPPGKEGLADLTTSLMTQGAAGRDARAIAEDIAFVGGSLDASASTEQIVVTCEVLRKDF</sequence>
<dbReference type="InterPro" id="IPR011765">
    <property type="entry name" value="Pept_M16_N"/>
</dbReference>
<dbReference type="AlphaFoldDB" id="A0A538U014"/>